<sequence length="1765" mass="201245">MDNLRPGPSNVKMDLEKELTNKFLSGEMSFAEYSSEWYEHEDEEDVDLRKNDHEPRQSVQLAEKGLTRRRKYTRLSTALLGLMGEANLRFVRGDKDTAEKMCHEIIKQVPTAPEPYQTLAQIYENDPEKSMQFSLLAAHLSPSDANEWLRLAALSKQRNDVKQEMICYTQAIKAEPHNLDTHMKRLELLTTLEELRYPLHTLSITRVKCYHKIAASLPPTEGETIMKYAKMAATLYHESGELEHALDVIATAYKKCPALFSMEDTNIFLELLISQKQYQTCIDVFVVNAGVEIEAEIQTVQNSDNLVEEQTNYVNCTLPDNLPIDLKTKLLICFIYLGAINLVEPLLQDFLTYDVEKAGDLYMDIEEALSSVGQHKLALQLLEPLVKNASFDLGAVWLKHAECLFNLGREREAIDSYYKVLKHAPQHADARRKMYRILEAKGSIDEALDILQQDYKFVVSASLLFEQCCALKKYNKMLKYLEVGEALLSKNFVRYRHMEELKIARKTKGGVDLIHEFRTMRGENPYNEDDLHFDEDETFKLSPKEEWSFFQELLGVACERKQYCAMQRLTFGSLMSKSLAPNRLDIEFYCLQACLLNNDHQNAFSFIRDFSMKYPSNKCWNILDLVINSIDENTHVKFLSRLFQREPNIVKNLFLGNNYLISGRYIVALKYFIEYHDQCREPLSAFLIGITLIIMAAQRTMDKHHNLILQGMSYLITYQHMRKFDQEAYYNIGRAYHMLSINNLAIEYYERALKSPPVTKCEKHGVMDLTRETAFNLYLLYKDHSPLIAKQTFKRVTKSPTEMATVEVVPANLVLFGDLCEVLDSIYKKKKDRTEQDKILTRFIDGFRLNAQKVDGNKDCSFFPILRLLLPECDRERGPYNMKAPKLGALLVKVLALNPSTAAAKKLTEYRSVNTQESDFAGVAYFEIKNRMSQKTSTFTIQDVNNVLDKIATAHGEKGPILDDAFSHVMRNATAEQMKWFLRIILKDLKLGMSMNRILAAFHPQGPEYYNNCSNLVEMCKDLKDRSTRPQLLGVRLFRLVRPMLSARLPVTRAALLPAQPYYIEEKFDGERFQMHMQNGVFQYLSRKGHPYSDNYGESYESGLLTPFLKDCFSATVDSVILDGEMMGWHKQNQKFSTKDKKSSWRDASLIGLLCLSAGAAAAGRRARAVPQHASKRYFDFDFDGRIAGRRPEKLYEISLQAARVTAHRPSRAAAPAARYFPAYYFGPGGRGGGGGGRPLRERAALLDSIVSDVPGVIVKSKRKLVKNSVGAERERGACWGGTRSDILEALNNSIKNEEEGIVVKATESYYIPNERNAGWYKIKGEYTDSTMSDLDLVIIGAEEAEDKRHGRAKSFLVACADAAAPGLKPHRWVSVGRVATGLSDEERASVCETLEQHWMPRRSAPPPACLYFNKEQPDLWVLPEHSIVLQVRATELIRSKDFGTAYTLRFPRVMRIRRDKPVDDVMTLQDFQALIADKGPVIKLSTTTVDESQVESEVRVRRKRTAQVLKVAEQFRARPAGEVEVVSKALQGREICVLSDTEDCKKSELIGIVESHGGKHVENVGPNTWCCVAGRLNFRVNSYITAQEVNIVSAAWLRSLPPSDTICSLSPIDMISINKKTKLALSRDYDRFGDSYQAFTNEDLLRACFAKMDELKEPQIFLTTQEMLNLDMKLFGDNNPFSFLRSCFIHFPSKNVQSVQAKMYGASLCEKTSPTLSHIVLPAEAKDDEIIDAKRLFRGLVVSEKWLNECFERKQYVSEKEFLL</sequence>
<proteinExistence type="predicted"/>
<comment type="caution">
    <text evidence="1">The sequence shown here is derived from an EMBL/GenBank/DDBJ whole genome shotgun (WGS) entry which is preliminary data.</text>
</comment>
<protein>
    <submittedName>
        <fullName evidence="1">Uncharacterized protein</fullName>
    </submittedName>
</protein>
<evidence type="ECO:0000313" key="2">
    <source>
        <dbReference type="Proteomes" id="UP001064048"/>
    </source>
</evidence>
<name>A0ACC0KRK4_CHOFU</name>
<keyword evidence="2" id="KW-1185">Reference proteome</keyword>
<evidence type="ECO:0000313" key="1">
    <source>
        <dbReference type="EMBL" id="KAI8438812.1"/>
    </source>
</evidence>
<gene>
    <name evidence="1" type="ORF">MSG28_011178</name>
</gene>
<dbReference type="EMBL" id="CM046118">
    <property type="protein sequence ID" value="KAI8438812.1"/>
    <property type="molecule type" value="Genomic_DNA"/>
</dbReference>
<accession>A0ACC0KRK4</accession>
<organism evidence="1 2">
    <name type="scientific">Choristoneura fumiferana</name>
    <name type="common">Spruce budworm moth</name>
    <name type="synonym">Archips fumiferana</name>
    <dbReference type="NCBI Taxonomy" id="7141"/>
    <lineage>
        <taxon>Eukaryota</taxon>
        <taxon>Metazoa</taxon>
        <taxon>Ecdysozoa</taxon>
        <taxon>Arthropoda</taxon>
        <taxon>Hexapoda</taxon>
        <taxon>Insecta</taxon>
        <taxon>Pterygota</taxon>
        <taxon>Neoptera</taxon>
        <taxon>Endopterygota</taxon>
        <taxon>Lepidoptera</taxon>
        <taxon>Glossata</taxon>
        <taxon>Ditrysia</taxon>
        <taxon>Tortricoidea</taxon>
        <taxon>Tortricidae</taxon>
        <taxon>Tortricinae</taxon>
        <taxon>Choristoneura</taxon>
    </lineage>
</organism>
<dbReference type="Proteomes" id="UP001064048">
    <property type="component" value="Chromosome 18"/>
</dbReference>
<reference evidence="1 2" key="1">
    <citation type="journal article" date="2022" name="Genome Biol. Evol.">
        <title>The Spruce Budworm Genome: Reconstructing the Evolutionary History of Antifreeze Proteins.</title>
        <authorList>
            <person name="Beliveau C."/>
            <person name="Gagne P."/>
            <person name="Picq S."/>
            <person name="Vernygora O."/>
            <person name="Keeling C.I."/>
            <person name="Pinkney K."/>
            <person name="Doucet D."/>
            <person name="Wen F."/>
            <person name="Johnston J.S."/>
            <person name="Maaroufi H."/>
            <person name="Boyle B."/>
            <person name="Laroche J."/>
            <person name="Dewar K."/>
            <person name="Juretic N."/>
            <person name="Blackburn G."/>
            <person name="Nisole A."/>
            <person name="Brunet B."/>
            <person name="Brandao M."/>
            <person name="Lumley L."/>
            <person name="Duan J."/>
            <person name="Quan G."/>
            <person name="Lucarotti C.J."/>
            <person name="Roe A.D."/>
            <person name="Sperling F.A.H."/>
            <person name="Levesque R.C."/>
            <person name="Cusson M."/>
        </authorList>
    </citation>
    <scope>NUCLEOTIDE SEQUENCE [LARGE SCALE GENOMIC DNA]</scope>
    <source>
        <strain evidence="1">Glfc:IPQL:Cfum</strain>
    </source>
</reference>